<gene>
    <name evidence="1" type="ORF">SAMN05421866_0065</name>
</gene>
<evidence type="ECO:0000313" key="2">
    <source>
        <dbReference type="Proteomes" id="UP000184047"/>
    </source>
</evidence>
<evidence type="ECO:0000313" key="1">
    <source>
        <dbReference type="EMBL" id="SHH96429.1"/>
    </source>
</evidence>
<keyword evidence="2" id="KW-1185">Reference proteome</keyword>
<name>A0A1M5X9K8_9FLAO</name>
<sequence length="37" mass="4345">MNNFDLELINQLLGVIFITIKVVKEITNLKKKKKDKD</sequence>
<organism evidence="1 2">
    <name type="scientific">Chryseobacterium oranimense</name>
    <dbReference type="NCBI Taxonomy" id="421058"/>
    <lineage>
        <taxon>Bacteria</taxon>
        <taxon>Pseudomonadati</taxon>
        <taxon>Bacteroidota</taxon>
        <taxon>Flavobacteriia</taxon>
        <taxon>Flavobacteriales</taxon>
        <taxon>Weeksellaceae</taxon>
        <taxon>Chryseobacterium group</taxon>
        <taxon>Chryseobacterium</taxon>
    </lineage>
</organism>
<accession>A0A1M5X9K8</accession>
<protein>
    <submittedName>
        <fullName evidence="1">Uncharacterized protein</fullName>
    </submittedName>
</protein>
<dbReference type="Proteomes" id="UP000184047">
    <property type="component" value="Unassembled WGS sequence"/>
</dbReference>
<proteinExistence type="predicted"/>
<dbReference type="EMBL" id="FQWT01000011">
    <property type="protein sequence ID" value="SHH96429.1"/>
    <property type="molecule type" value="Genomic_DNA"/>
</dbReference>
<dbReference type="AlphaFoldDB" id="A0A1M5X9K8"/>
<reference evidence="2" key="1">
    <citation type="submission" date="2016-11" db="EMBL/GenBank/DDBJ databases">
        <authorList>
            <person name="Varghese N."/>
            <person name="Submissions S."/>
        </authorList>
    </citation>
    <scope>NUCLEOTIDE SEQUENCE [LARGE SCALE GENOMIC DNA]</scope>
    <source>
        <strain evidence="2">DSM 19055</strain>
    </source>
</reference>